<dbReference type="Pfam" id="PF21274">
    <property type="entry name" value="Rng_hyd_C"/>
    <property type="match status" value="1"/>
</dbReference>
<evidence type="ECO:0000256" key="2">
    <source>
        <dbReference type="ARBA" id="ARBA00005179"/>
    </source>
</evidence>
<dbReference type="Gene3D" id="3.40.30.120">
    <property type="match status" value="1"/>
</dbReference>
<organism evidence="8 9">
    <name type="scientific">Truncatella angustata</name>
    <dbReference type="NCBI Taxonomy" id="152316"/>
    <lineage>
        <taxon>Eukaryota</taxon>
        <taxon>Fungi</taxon>
        <taxon>Dikarya</taxon>
        <taxon>Ascomycota</taxon>
        <taxon>Pezizomycotina</taxon>
        <taxon>Sordariomycetes</taxon>
        <taxon>Xylariomycetidae</taxon>
        <taxon>Amphisphaeriales</taxon>
        <taxon>Sporocadaceae</taxon>
        <taxon>Truncatella</taxon>
    </lineage>
</organism>
<dbReference type="EMBL" id="JAGPXC010000012">
    <property type="protein sequence ID" value="KAH6645018.1"/>
    <property type="molecule type" value="Genomic_DNA"/>
</dbReference>
<dbReference type="Proteomes" id="UP000758603">
    <property type="component" value="Unassembled WGS sequence"/>
</dbReference>
<dbReference type="PRINTS" id="PR00420">
    <property type="entry name" value="RNGMNOXGNASE"/>
</dbReference>
<dbReference type="RefSeq" id="XP_045951532.1">
    <property type="nucleotide sequence ID" value="XM_046108460.1"/>
</dbReference>
<comment type="caution">
    <text evidence="8">The sequence shown here is derived from an EMBL/GenBank/DDBJ whole genome shotgun (WGS) entry which is preliminary data.</text>
</comment>
<dbReference type="Gene3D" id="3.50.50.60">
    <property type="entry name" value="FAD/NAD(P)-binding domain"/>
    <property type="match status" value="1"/>
</dbReference>
<evidence type="ECO:0000313" key="9">
    <source>
        <dbReference type="Proteomes" id="UP000758603"/>
    </source>
</evidence>
<gene>
    <name evidence="8" type="ORF">BKA67DRAFT_664861</name>
</gene>
<evidence type="ECO:0000256" key="5">
    <source>
        <dbReference type="ARBA" id="ARBA00023002"/>
    </source>
</evidence>
<dbReference type="GeneID" id="70137351"/>
<dbReference type="GO" id="GO:0016709">
    <property type="term" value="F:oxidoreductase activity, acting on paired donors, with incorporation or reduction of molecular oxygen, NAD(P)H as one donor, and incorporation of one atom of oxygen"/>
    <property type="evidence" value="ECO:0007669"/>
    <property type="project" value="UniProtKB-ARBA"/>
</dbReference>
<protein>
    <submittedName>
        <fullName evidence="8">FAD binding domain-containing protein</fullName>
    </submittedName>
</protein>
<dbReference type="Pfam" id="PF01494">
    <property type="entry name" value="FAD_binding_3"/>
    <property type="match status" value="1"/>
</dbReference>
<keyword evidence="4" id="KW-0274">FAD</keyword>
<proteinExistence type="predicted"/>
<dbReference type="OrthoDB" id="2690153at2759"/>
<evidence type="ECO:0000313" key="8">
    <source>
        <dbReference type="EMBL" id="KAH6645018.1"/>
    </source>
</evidence>
<dbReference type="SUPFAM" id="SSF51905">
    <property type="entry name" value="FAD/NAD(P)-binding domain"/>
    <property type="match status" value="1"/>
</dbReference>
<evidence type="ECO:0000256" key="4">
    <source>
        <dbReference type="ARBA" id="ARBA00022827"/>
    </source>
</evidence>
<evidence type="ECO:0000256" key="6">
    <source>
        <dbReference type="SAM" id="MobiDB-lite"/>
    </source>
</evidence>
<dbReference type="InterPro" id="IPR036188">
    <property type="entry name" value="FAD/NAD-bd_sf"/>
</dbReference>
<dbReference type="InterPro" id="IPR050641">
    <property type="entry name" value="RIFMO-like"/>
</dbReference>
<dbReference type="PANTHER" id="PTHR43004">
    <property type="entry name" value="TRK SYSTEM POTASSIUM UPTAKE PROTEIN"/>
    <property type="match status" value="1"/>
</dbReference>
<dbReference type="Gene3D" id="3.30.9.10">
    <property type="entry name" value="D-Amino Acid Oxidase, subunit A, domain 2"/>
    <property type="match status" value="1"/>
</dbReference>
<feature type="domain" description="FAD-binding" evidence="7">
    <location>
        <begin position="6"/>
        <end position="371"/>
    </location>
</feature>
<keyword evidence="5" id="KW-0560">Oxidoreductase</keyword>
<dbReference type="AlphaFoldDB" id="A0A9P8RFF4"/>
<feature type="region of interest" description="Disordered" evidence="6">
    <location>
        <begin position="98"/>
        <end position="128"/>
    </location>
</feature>
<evidence type="ECO:0000256" key="3">
    <source>
        <dbReference type="ARBA" id="ARBA00022630"/>
    </source>
</evidence>
<feature type="region of interest" description="Disordered" evidence="6">
    <location>
        <begin position="424"/>
        <end position="443"/>
    </location>
</feature>
<keyword evidence="9" id="KW-1185">Reference proteome</keyword>
<sequence>MSKPIETSVVIVGGSIVGLANALFLAQRRVPFILLERHTGSAIHPRAIGYTTRTIEILRTLGIDKELPKLPPGVDGKPRRVRAKTLNGEWTEETHWTKTKPTVHGARQVGPQGKPTGAQKRGPPDYASLSPVQGTAIAQDKLEPIIRNKALELGADLRLGFTMTDWSQDTNGVSVTATQPTGETSSIKAKYMIACDGSESRIRNDLGIVTTGVGYMRTLHSTLFRSPSIDHYLSKGVHQWELKDGDFEAFLVTYSDGRWALMSQNPEQDTLDIDGQKALIRKAVGEDISDIELLAQGNWTLGGSIAEKFSSGRVLLAGDAAHALPPNRGGYGANTGIADAHNLAWKLQAVLSGKSDVSLLDTYDQERRQVALVRHDQIFSRDDYKPYVVGTEWEKTHASVPIIDDIAMELGQIYRSSAVVGSEDKSLPDAQTPGQWKGQPGTRAPHIKLTRDGTEISSLDLLCQGWVILSKDESWKSRAAAVSDVDFVLISGDVAEVVDGSFIDAFGLEATGAVLVRPDGHIAARWITTSSVDEFCNIFRRVTHSQ</sequence>
<keyword evidence="3" id="KW-0285">Flavoprotein</keyword>
<comment type="cofactor">
    <cofactor evidence="1">
        <name>FAD</name>
        <dbReference type="ChEBI" id="CHEBI:57692"/>
    </cofactor>
</comment>
<name>A0A9P8RFF4_9PEZI</name>
<dbReference type="GO" id="GO:0071949">
    <property type="term" value="F:FAD binding"/>
    <property type="evidence" value="ECO:0007669"/>
    <property type="project" value="InterPro"/>
</dbReference>
<evidence type="ECO:0000256" key="1">
    <source>
        <dbReference type="ARBA" id="ARBA00001974"/>
    </source>
</evidence>
<comment type="pathway">
    <text evidence="2">Secondary metabolite biosynthesis.</text>
</comment>
<dbReference type="PANTHER" id="PTHR43004:SF19">
    <property type="entry name" value="BINDING MONOOXYGENASE, PUTATIVE (JCVI)-RELATED"/>
    <property type="match status" value="1"/>
</dbReference>
<dbReference type="InterPro" id="IPR002938">
    <property type="entry name" value="FAD-bd"/>
</dbReference>
<reference evidence="8" key="1">
    <citation type="journal article" date="2021" name="Nat. Commun.">
        <title>Genetic determinants of endophytism in the Arabidopsis root mycobiome.</title>
        <authorList>
            <person name="Mesny F."/>
            <person name="Miyauchi S."/>
            <person name="Thiergart T."/>
            <person name="Pickel B."/>
            <person name="Atanasova L."/>
            <person name="Karlsson M."/>
            <person name="Huettel B."/>
            <person name="Barry K.W."/>
            <person name="Haridas S."/>
            <person name="Chen C."/>
            <person name="Bauer D."/>
            <person name="Andreopoulos W."/>
            <person name="Pangilinan J."/>
            <person name="LaButti K."/>
            <person name="Riley R."/>
            <person name="Lipzen A."/>
            <person name="Clum A."/>
            <person name="Drula E."/>
            <person name="Henrissat B."/>
            <person name="Kohler A."/>
            <person name="Grigoriev I.V."/>
            <person name="Martin F.M."/>
            <person name="Hacquard S."/>
        </authorList>
    </citation>
    <scope>NUCLEOTIDE SEQUENCE</scope>
    <source>
        <strain evidence="8">MPI-SDFR-AT-0073</strain>
    </source>
</reference>
<evidence type="ECO:0000259" key="7">
    <source>
        <dbReference type="Pfam" id="PF01494"/>
    </source>
</evidence>
<accession>A0A9P8RFF4</accession>